<protein>
    <recommendedName>
        <fullName evidence="7">Probable purine permease</fullName>
    </recommendedName>
</protein>
<evidence type="ECO:0000256" key="2">
    <source>
        <dbReference type="ARBA" id="ARBA00006213"/>
    </source>
</evidence>
<organism evidence="8 9">
    <name type="scientific">Stephania japonica</name>
    <dbReference type="NCBI Taxonomy" id="461633"/>
    <lineage>
        <taxon>Eukaryota</taxon>
        <taxon>Viridiplantae</taxon>
        <taxon>Streptophyta</taxon>
        <taxon>Embryophyta</taxon>
        <taxon>Tracheophyta</taxon>
        <taxon>Spermatophyta</taxon>
        <taxon>Magnoliopsida</taxon>
        <taxon>Ranunculales</taxon>
        <taxon>Menispermaceae</taxon>
        <taxon>Menispermoideae</taxon>
        <taxon>Cissampelideae</taxon>
        <taxon>Stephania</taxon>
    </lineage>
</organism>
<feature type="transmembrane region" description="Helical" evidence="7">
    <location>
        <begin position="127"/>
        <end position="151"/>
    </location>
</feature>
<accession>A0AAP0HUG6</accession>
<feature type="transmembrane region" description="Helical" evidence="7">
    <location>
        <begin position="67"/>
        <end position="83"/>
    </location>
</feature>
<name>A0AAP0HUG6_9MAGN</name>
<feature type="transmembrane region" description="Helical" evidence="7">
    <location>
        <begin position="190"/>
        <end position="211"/>
    </location>
</feature>
<feature type="transmembrane region" description="Helical" evidence="7">
    <location>
        <begin position="95"/>
        <end position="115"/>
    </location>
</feature>
<comment type="caution">
    <text evidence="8">The sequence shown here is derived from an EMBL/GenBank/DDBJ whole genome shotgun (WGS) entry which is preliminary data.</text>
</comment>
<dbReference type="PANTHER" id="PTHR31376:SF105">
    <property type="entry name" value="PURINE PERMEASE-RELATED"/>
    <property type="match status" value="1"/>
</dbReference>
<evidence type="ECO:0000313" key="9">
    <source>
        <dbReference type="Proteomes" id="UP001417504"/>
    </source>
</evidence>
<dbReference type="SUPFAM" id="SSF103481">
    <property type="entry name" value="Multidrug resistance efflux transporter EmrE"/>
    <property type="match status" value="1"/>
</dbReference>
<comment type="subcellular location">
    <subcellularLocation>
        <location evidence="1 7">Membrane</location>
        <topology evidence="1 7">Multi-pass membrane protein</topology>
    </subcellularLocation>
</comment>
<sequence>MEVESQVSSRNEVPKEEKKINSVLKLSLLVLNCLVLAIGNCGGPLVMRLYFIHGGTKIWLSSWLETGGWPIMFIPLSISYIYRRCTNDPNGETKVFFITPYLFMASAGLGLLTGLDDFFYAYGVSHLPISTTALIQTTHLAFTAGFAFLIVKQKFTSYSINSIVLLTVGAVLLGLHGSSDRPNNESNKEYYIGFFMIVATAALYGFVLPMVELTCKKAKQTVTYTLVMEMQLVMSLFSTVFCTIGMLINKDFQGIAREAKEFGLGKTMYYVVLASSAILWQFFFMGVIGVIFCSSSLLSAVVAAVLLPFTQILGVLIYHEKFKAEKAIALFLSLWGFASYLYGEFKGTNKKKNAAEPKTATLTPSQTQTLGGI</sequence>
<evidence type="ECO:0000256" key="1">
    <source>
        <dbReference type="ARBA" id="ARBA00004141"/>
    </source>
</evidence>
<dbReference type="PANTHER" id="PTHR31376">
    <property type="entry name" value="OS09G0467300 PROTEIN-RELATED"/>
    <property type="match status" value="1"/>
</dbReference>
<evidence type="ECO:0000256" key="6">
    <source>
        <dbReference type="ARBA" id="ARBA00023136"/>
    </source>
</evidence>
<feature type="transmembrane region" description="Helical" evidence="7">
    <location>
        <begin position="223"/>
        <end position="248"/>
    </location>
</feature>
<comment type="similarity">
    <text evidence="2 7">Belongs to the purine permeases (TC 2.A.7.14) family.</text>
</comment>
<dbReference type="Proteomes" id="UP001417504">
    <property type="component" value="Unassembled WGS sequence"/>
</dbReference>
<evidence type="ECO:0000256" key="7">
    <source>
        <dbReference type="RuleBase" id="RU368015"/>
    </source>
</evidence>
<keyword evidence="4 7" id="KW-0812">Transmembrane</keyword>
<feature type="transmembrane region" description="Helical" evidence="7">
    <location>
        <begin position="26"/>
        <end position="47"/>
    </location>
</feature>
<keyword evidence="9" id="KW-1185">Reference proteome</keyword>
<dbReference type="AlphaFoldDB" id="A0AAP0HUG6"/>
<keyword evidence="3 7" id="KW-0813">Transport</keyword>
<evidence type="ECO:0000256" key="5">
    <source>
        <dbReference type="ARBA" id="ARBA00022989"/>
    </source>
</evidence>
<evidence type="ECO:0000313" key="8">
    <source>
        <dbReference type="EMBL" id="KAK9096991.1"/>
    </source>
</evidence>
<feature type="transmembrane region" description="Helical" evidence="7">
    <location>
        <begin position="268"/>
        <end position="292"/>
    </location>
</feature>
<feature type="transmembrane region" description="Helical" evidence="7">
    <location>
        <begin position="324"/>
        <end position="343"/>
    </location>
</feature>
<proteinExistence type="inferred from homology"/>
<dbReference type="GO" id="GO:0015211">
    <property type="term" value="F:purine nucleoside transmembrane transporter activity"/>
    <property type="evidence" value="ECO:0007669"/>
    <property type="project" value="UniProtKB-UniRule"/>
</dbReference>
<evidence type="ECO:0000256" key="4">
    <source>
        <dbReference type="ARBA" id="ARBA00022692"/>
    </source>
</evidence>
<gene>
    <name evidence="8" type="ORF">Sjap_022488</name>
</gene>
<dbReference type="GO" id="GO:0005345">
    <property type="term" value="F:purine nucleobase transmembrane transporter activity"/>
    <property type="evidence" value="ECO:0007669"/>
    <property type="project" value="UniProtKB-UniRule"/>
</dbReference>
<feature type="transmembrane region" description="Helical" evidence="7">
    <location>
        <begin position="158"/>
        <end position="178"/>
    </location>
</feature>
<keyword evidence="6 7" id="KW-0472">Membrane</keyword>
<feature type="transmembrane region" description="Helical" evidence="7">
    <location>
        <begin position="297"/>
        <end position="318"/>
    </location>
</feature>
<reference evidence="8 9" key="1">
    <citation type="submission" date="2024-01" db="EMBL/GenBank/DDBJ databases">
        <title>Genome assemblies of Stephania.</title>
        <authorList>
            <person name="Yang L."/>
        </authorList>
    </citation>
    <scope>NUCLEOTIDE SEQUENCE [LARGE SCALE GENOMIC DNA]</scope>
    <source>
        <strain evidence="8">QJT</strain>
        <tissue evidence="8">Leaf</tissue>
    </source>
</reference>
<keyword evidence="5 7" id="KW-1133">Transmembrane helix</keyword>
<dbReference type="Pfam" id="PF16913">
    <property type="entry name" value="PUNUT"/>
    <property type="match status" value="1"/>
</dbReference>
<evidence type="ECO:0000256" key="3">
    <source>
        <dbReference type="ARBA" id="ARBA00022448"/>
    </source>
</evidence>
<dbReference type="InterPro" id="IPR037185">
    <property type="entry name" value="EmrE-like"/>
</dbReference>
<dbReference type="GO" id="GO:0016020">
    <property type="term" value="C:membrane"/>
    <property type="evidence" value="ECO:0007669"/>
    <property type="project" value="UniProtKB-SubCell"/>
</dbReference>
<dbReference type="InterPro" id="IPR030182">
    <property type="entry name" value="PUP_plant"/>
</dbReference>
<dbReference type="EMBL" id="JBBNAE010000009">
    <property type="protein sequence ID" value="KAK9096991.1"/>
    <property type="molecule type" value="Genomic_DNA"/>
</dbReference>